<dbReference type="SUPFAM" id="SSF55961">
    <property type="entry name" value="Bet v1-like"/>
    <property type="match status" value="1"/>
</dbReference>
<evidence type="ECO:0000313" key="1">
    <source>
        <dbReference type="EMBL" id="TWH72202.1"/>
    </source>
</evidence>
<evidence type="ECO:0000313" key="2">
    <source>
        <dbReference type="Proteomes" id="UP000321490"/>
    </source>
</evidence>
<dbReference type="Proteomes" id="UP000321490">
    <property type="component" value="Unassembled WGS sequence"/>
</dbReference>
<sequence>MPITQDATYPVSPDALLAALTDEAFLRERAAALGADVQELTVRTDGDRPRTEVRLAAPTTGIPPVFARFVGDRVTVVERTAWTPDGTGGHRSDLDVQAEVFGRTVQVTGERRLVPDAAGSRSTVTGEATVDAPLIGRQAEAAVRELIGVVFRREDEVLNRRFGERN</sequence>
<proteinExistence type="predicted"/>
<dbReference type="RefSeq" id="WP_153357394.1">
    <property type="nucleotide sequence ID" value="NZ_ML762480.1"/>
</dbReference>
<protein>
    <submittedName>
        <fullName evidence="1">Uncharacterized protein DUF2505</fullName>
    </submittedName>
</protein>
<accession>A0A562IMU0</accession>
<dbReference type="OrthoDB" id="3266819at2"/>
<gene>
    <name evidence="1" type="ORF">JD78_00710</name>
</gene>
<comment type="caution">
    <text evidence="1">The sequence shown here is derived from an EMBL/GenBank/DDBJ whole genome shotgun (WGS) entry which is preliminary data.</text>
</comment>
<dbReference type="EMBL" id="VLKF01000001">
    <property type="protein sequence ID" value="TWH72202.1"/>
    <property type="molecule type" value="Genomic_DNA"/>
</dbReference>
<organism evidence="1 2">
    <name type="scientific">Modestobacter roseus</name>
    <dbReference type="NCBI Taxonomy" id="1181884"/>
    <lineage>
        <taxon>Bacteria</taxon>
        <taxon>Bacillati</taxon>
        <taxon>Actinomycetota</taxon>
        <taxon>Actinomycetes</taxon>
        <taxon>Geodermatophilales</taxon>
        <taxon>Geodermatophilaceae</taxon>
        <taxon>Modestobacter</taxon>
    </lineage>
</organism>
<dbReference type="Pfam" id="PF10698">
    <property type="entry name" value="DUF2505"/>
    <property type="match status" value="1"/>
</dbReference>
<keyword evidence="2" id="KW-1185">Reference proteome</keyword>
<reference evidence="1 2" key="1">
    <citation type="submission" date="2019-07" db="EMBL/GenBank/DDBJ databases">
        <title>R&amp;d 2014.</title>
        <authorList>
            <person name="Klenk H.-P."/>
        </authorList>
    </citation>
    <scope>NUCLEOTIDE SEQUENCE [LARGE SCALE GENOMIC DNA]</scope>
    <source>
        <strain evidence="1 2">DSM 45764</strain>
    </source>
</reference>
<name>A0A562IMU0_9ACTN</name>
<dbReference type="InterPro" id="IPR019639">
    <property type="entry name" value="DUF2505"/>
</dbReference>
<dbReference type="AlphaFoldDB" id="A0A562IMU0"/>